<evidence type="ECO:0000313" key="3">
    <source>
        <dbReference type="Proteomes" id="UP001430306"/>
    </source>
</evidence>
<dbReference type="RefSeq" id="WP_230271743.1">
    <property type="nucleotide sequence ID" value="NZ_JAJKFW010000006.1"/>
</dbReference>
<dbReference type="Pfam" id="PF01968">
    <property type="entry name" value="Hydantoinase_A"/>
    <property type="match status" value="1"/>
</dbReference>
<protein>
    <submittedName>
        <fullName evidence="2">Tetrahydromethanopterin-linked C1 transfer pathway</fullName>
    </submittedName>
</protein>
<dbReference type="Proteomes" id="UP001430306">
    <property type="component" value="Unassembled WGS sequence"/>
</dbReference>
<accession>A0ABS8NDQ5</accession>
<reference evidence="2" key="1">
    <citation type="submission" date="2021-11" db="EMBL/GenBank/DDBJ databases">
        <title>Genome sequence.</title>
        <authorList>
            <person name="Sun Q."/>
        </authorList>
    </citation>
    <scope>NUCLEOTIDE SEQUENCE</scope>
    <source>
        <strain evidence="2">JC740</strain>
    </source>
</reference>
<dbReference type="InterPro" id="IPR002756">
    <property type="entry name" value="MfnF"/>
</dbReference>
<dbReference type="SUPFAM" id="SSF53067">
    <property type="entry name" value="Actin-like ATPase domain"/>
    <property type="match status" value="1"/>
</dbReference>
<dbReference type="Gene3D" id="3.30.420.40">
    <property type="match status" value="1"/>
</dbReference>
<feature type="domain" description="Hydantoinase A/oxoprolinase" evidence="1">
    <location>
        <begin position="79"/>
        <end position="362"/>
    </location>
</feature>
<gene>
    <name evidence="2" type="ORF">LOC71_04610</name>
</gene>
<dbReference type="Gene3D" id="3.30.420.190">
    <property type="entry name" value="conserved archaeal protein q6m145"/>
    <property type="match status" value="1"/>
</dbReference>
<evidence type="ECO:0000313" key="2">
    <source>
        <dbReference type="EMBL" id="MCC9641544.1"/>
    </source>
</evidence>
<evidence type="ECO:0000259" key="1">
    <source>
        <dbReference type="Pfam" id="PF01968"/>
    </source>
</evidence>
<dbReference type="NCBIfam" id="TIGR03123">
    <property type="entry name" value="one_C_unchar_1"/>
    <property type="match status" value="1"/>
</dbReference>
<proteinExistence type="predicted"/>
<name>A0ABS8NDQ5_9BACT</name>
<dbReference type="InterPro" id="IPR043129">
    <property type="entry name" value="ATPase_NBD"/>
</dbReference>
<dbReference type="EMBL" id="JAJKFW010000006">
    <property type="protein sequence ID" value="MCC9641544.1"/>
    <property type="molecule type" value="Genomic_DNA"/>
</dbReference>
<keyword evidence="3" id="KW-1185">Reference proteome</keyword>
<comment type="caution">
    <text evidence="2">The sequence shown here is derived from an EMBL/GenBank/DDBJ whole genome shotgun (WGS) entry which is preliminary data.</text>
</comment>
<organism evidence="2 3">
    <name type="scientific">Rhodopirellula halodulae</name>
    <dbReference type="NCBI Taxonomy" id="2894198"/>
    <lineage>
        <taxon>Bacteria</taxon>
        <taxon>Pseudomonadati</taxon>
        <taxon>Planctomycetota</taxon>
        <taxon>Planctomycetia</taxon>
        <taxon>Pirellulales</taxon>
        <taxon>Pirellulaceae</taxon>
        <taxon>Rhodopirellula</taxon>
    </lineage>
</organism>
<dbReference type="InterPro" id="IPR002821">
    <property type="entry name" value="Hydantoinase_A"/>
</dbReference>
<sequence length="372" mass="40135">MNEGGVAIDRQPRTAPSQVLGVDVGGANLKSVLIGEESTPILSCDSFFPMWRQPDQLADQLKADWETLLGRRTCGSVDAVAVTMTGELADCFKNRRHGVTHIVDHVRRAVSDALPGTSLGFYSTAGSFVSAQEAEHHVDGLAASNWHALATWIGSCISPNGLLIDIGSTTTDIIPLQNGEVITSSKTDHQRLRDGSLVYVGCRRTPVCSLVDSLVFEGKRIPVMNELFATVDDARLILGTQAEAPDDCDSADGRPRDRESAHRRLAKMIGLDPNEMSHASASNAAKQVLHAARERITSSVTGWIERQQPLHEDFTLVLSGHGQELVADTFASLQNSSLPKLDLRKMIGSEASRAAPAVAVAKQWIALRCSIQ</sequence>